<evidence type="ECO:0000313" key="2">
    <source>
        <dbReference type="Proteomes" id="UP000251241"/>
    </source>
</evidence>
<accession>A0A2X2JK83</accession>
<dbReference type="AlphaFoldDB" id="A0A2X2JK83"/>
<evidence type="ECO:0000313" key="1">
    <source>
        <dbReference type="EMBL" id="SPZ92441.1"/>
    </source>
</evidence>
<reference evidence="1 2" key="1">
    <citation type="submission" date="2018-06" db="EMBL/GenBank/DDBJ databases">
        <authorList>
            <consortium name="Pathogen Informatics"/>
            <person name="Doyle S."/>
        </authorList>
    </citation>
    <scope>NUCLEOTIDE SEQUENCE [LARGE SCALE GENOMIC DNA]</scope>
    <source>
        <strain evidence="1 2">NCTC11343</strain>
    </source>
</reference>
<proteinExistence type="predicted"/>
<protein>
    <submittedName>
        <fullName evidence="1">Uncharacterized protein</fullName>
    </submittedName>
</protein>
<dbReference type="Proteomes" id="UP000251241">
    <property type="component" value="Unassembled WGS sequence"/>
</dbReference>
<sequence>MSMFPVFMKSDLEEPVFFCLIKLGTVEAAKNGVQQA</sequence>
<name>A0A2X2JK83_SPHMU</name>
<organism evidence="1 2">
    <name type="scientific">Sphingobacterium multivorum</name>
    <dbReference type="NCBI Taxonomy" id="28454"/>
    <lineage>
        <taxon>Bacteria</taxon>
        <taxon>Pseudomonadati</taxon>
        <taxon>Bacteroidota</taxon>
        <taxon>Sphingobacteriia</taxon>
        <taxon>Sphingobacteriales</taxon>
        <taxon>Sphingobacteriaceae</taxon>
        <taxon>Sphingobacterium</taxon>
    </lineage>
</organism>
<dbReference type="EMBL" id="UAUU01000011">
    <property type="protein sequence ID" value="SPZ92441.1"/>
    <property type="molecule type" value="Genomic_DNA"/>
</dbReference>
<gene>
    <name evidence="1" type="ORF">NCTC11343_04489</name>
</gene>